<evidence type="ECO:0000313" key="1">
    <source>
        <dbReference type="EMBL" id="KAJ1092436.1"/>
    </source>
</evidence>
<dbReference type="AlphaFoldDB" id="A0AAV7LLI3"/>
<protein>
    <submittedName>
        <fullName evidence="1">Uncharacterized protein</fullName>
    </submittedName>
</protein>
<proteinExistence type="predicted"/>
<keyword evidence="2" id="KW-1185">Reference proteome</keyword>
<comment type="caution">
    <text evidence="1">The sequence shown here is derived from an EMBL/GenBank/DDBJ whole genome shotgun (WGS) entry which is preliminary data.</text>
</comment>
<feature type="non-terminal residue" evidence="1">
    <location>
        <position position="49"/>
    </location>
</feature>
<accession>A0AAV7LLI3</accession>
<sequence>HSAKFALPEVAELIMFGMEPAPPCHFRPFPRNQHLEKILKPTCCNIGRA</sequence>
<dbReference type="EMBL" id="JANPWB010000015">
    <property type="protein sequence ID" value="KAJ1092436.1"/>
    <property type="molecule type" value="Genomic_DNA"/>
</dbReference>
<name>A0AAV7LLI3_PLEWA</name>
<reference evidence="1" key="1">
    <citation type="journal article" date="2022" name="bioRxiv">
        <title>Sequencing and chromosome-scale assembly of the giantPleurodeles waltlgenome.</title>
        <authorList>
            <person name="Brown T."/>
            <person name="Elewa A."/>
            <person name="Iarovenko S."/>
            <person name="Subramanian E."/>
            <person name="Araus A.J."/>
            <person name="Petzold A."/>
            <person name="Susuki M."/>
            <person name="Suzuki K.-i.T."/>
            <person name="Hayashi T."/>
            <person name="Toyoda A."/>
            <person name="Oliveira C."/>
            <person name="Osipova E."/>
            <person name="Leigh N.D."/>
            <person name="Simon A."/>
            <person name="Yun M.H."/>
        </authorList>
    </citation>
    <scope>NUCLEOTIDE SEQUENCE</scope>
    <source>
        <strain evidence="1">20211129_DDA</strain>
        <tissue evidence="1">Liver</tissue>
    </source>
</reference>
<feature type="non-terminal residue" evidence="1">
    <location>
        <position position="1"/>
    </location>
</feature>
<gene>
    <name evidence="1" type="ORF">NDU88_005546</name>
</gene>
<dbReference type="Proteomes" id="UP001066276">
    <property type="component" value="Chromosome 11"/>
</dbReference>
<organism evidence="1 2">
    <name type="scientific">Pleurodeles waltl</name>
    <name type="common">Iberian ribbed newt</name>
    <dbReference type="NCBI Taxonomy" id="8319"/>
    <lineage>
        <taxon>Eukaryota</taxon>
        <taxon>Metazoa</taxon>
        <taxon>Chordata</taxon>
        <taxon>Craniata</taxon>
        <taxon>Vertebrata</taxon>
        <taxon>Euteleostomi</taxon>
        <taxon>Amphibia</taxon>
        <taxon>Batrachia</taxon>
        <taxon>Caudata</taxon>
        <taxon>Salamandroidea</taxon>
        <taxon>Salamandridae</taxon>
        <taxon>Pleurodelinae</taxon>
        <taxon>Pleurodeles</taxon>
    </lineage>
</organism>
<evidence type="ECO:0000313" key="2">
    <source>
        <dbReference type="Proteomes" id="UP001066276"/>
    </source>
</evidence>